<sequence>MLRRDSFSNFCAVCEEPLEIRMAVPTSCHHPCHVHCLLEWRAEYREGRTCRCPARGCARTFEAFQVYQRTSDELTLVTVIDFTTTAGQRQRQRGSNMRRSRSLDSYDERYVHPQMHSSPRRHISLQNSFSSLPAISESTLIRSEANLIQRPASPLSPRFQDSLQSHRSSPRRRMSPCSALPVIPEITQETSGIQQEQMDTESSMETNPISEKSEEFGTF</sequence>
<name>A0A564YSI2_HYMDI</name>
<dbReference type="PROSITE" id="PS50089">
    <property type="entry name" value="ZF_RING_2"/>
    <property type="match status" value="1"/>
</dbReference>
<evidence type="ECO:0000256" key="3">
    <source>
        <dbReference type="PROSITE-ProRule" id="PRU00175"/>
    </source>
</evidence>
<dbReference type="EMBL" id="CABIJS010000355">
    <property type="protein sequence ID" value="VUZ50222.1"/>
    <property type="molecule type" value="Genomic_DNA"/>
</dbReference>
<protein>
    <recommendedName>
        <fullName evidence="5">RING-type domain-containing protein</fullName>
    </recommendedName>
</protein>
<gene>
    <name evidence="6" type="ORF">WMSIL1_LOCUS9132</name>
</gene>
<organism evidence="6 7">
    <name type="scientific">Hymenolepis diminuta</name>
    <name type="common">Rat tapeworm</name>
    <dbReference type="NCBI Taxonomy" id="6216"/>
    <lineage>
        <taxon>Eukaryota</taxon>
        <taxon>Metazoa</taxon>
        <taxon>Spiralia</taxon>
        <taxon>Lophotrochozoa</taxon>
        <taxon>Platyhelminthes</taxon>
        <taxon>Cestoda</taxon>
        <taxon>Eucestoda</taxon>
        <taxon>Cyclophyllidea</taxon>
        <taxon>Hymenolepididae</taxon>
        <taxon>Hymenolepis</taxon>
    </lineage>
</organism>
<dbReference type="Proteomes" id="UP000321570">
    <property type="component" value="Unassembled WGS sequence"/>
</dbReference>
<evidence type="ECO:0000259" key="5">
    <source>
        <dbReference type="PROSITE" id="PS50089"/>
    </source>
</evidence>
<dbReference type="SUPFAM" id="SSF57850">
    <property type="entry name" value="RING/U-box"/>
    <property type="match status" value="1"/>
</dbReference>
<evidence type="ECO:0000256" key="2">
    <source>
        <dbReference type="ARBA" id="ARBA00022833"/>
    </source>
</evidence>
<keyword evidence="2" id="KW-0862">Zinc</keyword>
<reference evidence="6 7" key="1">
    <citation type="submission" date="2019-07" db="EMBL/GenBank/DDBJ databases">
        <authorList>
            <person name="Jastrzebski P J."/>
            <person name="Paukszto L."/>
            <person name="Jastrzebski P J."/>
        </authorList>
    </citation>
    <scope>NUCLEOTIDE SEQUENCE [LARGE SCALE GENOMIC DNA]</scope>
    <source>
        <strain evidence="6 7">WMS-il1</strain>
    </source>
</reference>
<dbReference type="GO" id="GO:0008270">
    <property type="term" value="F:zinc ion binding"/>
    <property type="evidence" value="ECO:0007669"/>
    <property type="project" value="UniProtKB-KW"/>
</dbReference>
<feature type="region of interest" description="Disordered" evidence="4">
    <location>
        <begin position="86"/>
        <end position="105"/>
    </location>
</feature>
<feature type="domain" description="RING-type" evidence="5">
    <location>
        <begin position="11"/>
        <end position="53"/>
    </location>
</feature>
<keyword evidence="1 3" id="KW-0479">Metal-binding</keyword>
<keyword evidence="1 3" id="KW-0863">Zinc-finger</keyword>
<feature type="compositionally biased region" description="Polar residues" evidence="4">
    <location>
        <begin position="187"/>
        <end position="210"/>
    </location>
</feature>
<dbReference type="InterPro" id="IPR001841">
    <property type="entry name" value="Znf_RING"/>
</dbReference>
<accession>A0A564YSI2</accession>
<evidence type="ECO:0000256" key="4">
    <source>
        <dbReference type="SAM" id="MobiDB-lite"/>
    </source>
</evidence>
<feature type="compositionally biased region" description="Basic residues" evidence="4">
    <location>
        <begin position="90"/>
        <end position="100"/>
    </location>
</feature>
<evidence type="ECO:0000313" key="7">
    <source>
        <dbReference type="Proteomes" id="UP000321570"/>
    </source>
</evidence>
<dbReference type="AlphaFoldDB" id="A0A564YSI2"/>
<evidence type="ECO:0000313" key="6">
    <source>
        <dbReference type="EMBL" id="VUZ50222.1"/>
    </source>
</evidence>
<evidence type="ECO:0000256" key="1">
    <source>
        <dbReference type="ARBA" id="ARBA00022771"/>
    </source>
</evidence>
<feature type="region of interest" description="Disordered" evidence="4">
    <location>
        <begin position="151"/>
        <end position="219"/>
    </location>
</feature>
<keyword evidence="7" id="KW-1185">Reference proteome</keyword>
<proteinExistence type="predicted"/>